<feature type="region of interest" description="Disordered" evidence="1">
    <location>
        <begin position="79"/>
        <end position="144"/>
    </location>
</feature>
<proteinExistence type="predicted"/>
<name>A0A2P5YAA2_GOSBA</name>
<feature type="compositionally biased region" description="Basic and acidic residues" evidence="1">
    <location>
        <begin position="350"/>
        <end position="364"/>
    </location>
</feature>
<feature type="compositionally biased region" description="Basic and acidic residues" evidence="1">
    <location>
        <begin position="378"/>
        <end position="390"/>
    </location>
</feature>
<evidence type="ECO:0000313" key="2">
    <source>
        <dbReference type="EMBL" id="PPS12523.1"/>
    </source>
</evidence>
<evidence type="ECO:0000313" key="3">
    <source>
        <dbReference type="Proteomes" id="UP000239757"/>
    </source>
</evidence>
<dbReference type="Proteomes" id="UP000239757">
    <property type="component" value="Unassembled WGS sequence"/>
</dbReference>
<gene>
    <name evidence="2" type="ORF">GOBAR_AA08120</name>
</gene>
<organism evidence="2 3">
    <name type="scientific">Gossypium barbadense</name>
    <name type="common">Sea Island cotton</name>
    <name type="synonym">Hibiscus barbadensis</name>
    <dbReference type="NCBI Taxonomy" id="3634"/>
    <lineage>
        <taxon>Eukaryota</taxon>
        <taxon>Viridiplantae</taxon>
        <taxon>Streptophyta</taxon>
        <taxon>Embryophyta</taxon>
        <taxon>Tracheophyta</taxon>
        <taxon>Spermatophyta</taxon>
        <taxon>Magnoliopsida</taxon>
        <taxon>eudicotyledons</taxon>
        <taxon>Gunneridae</taxon>
        <taxon>Pentapetalae</taxon>
        <taxon>rosids</taxon>
        <taxon>malvids</taxon>
        <taxon>Malvales</taxon>
        <taxon>Malvaceae</taxon>
        <taxon>Malvoideae</taxon>
        <taxon>Gossypium</taxon>
    </lineage>
</organism>
<feature type="compositionally biased region" description="Low complexity" evidence="1">
    <location>
        <begin position="126"/>
        <end position="135"/>
    </location>
</feature>
<dbReference type="EMBL" id="KZ663470">
    <property type="protein sequence ID" value="PPS12523.1"/>
    <property type="molecule type" value="Genomic_DNA"/>
</dbReference>
<feature type="compositionally biased region" description="Low complexity" evidence="1">
    <location>
        <begin position="86"/>
        <end position="97"/>
    </location>
</feature>
<feature type="region of interest" description="Disordered" evidence="1">
    <location>
        <begin position="287"/>
        <end position="400"/>
    </location>
</feature>
<accession>A0A2P5YAA2</accession>
<evidence type="ECO:0000256" key="1">
    <source>
        <dbReference type="SAM" id="MobiDB-lite"/>
    </source>
</evidence>
<reference evidence="2 3" key="1">
    <citation type="submission" date="2015-01" db="EMBL/GenBank/DDBJ databases">
        <title>Genome of allotetraploid Gossypium barbadense reveals genomic plasticity and fiber elongation in cotton evolution.</title>
        <authorList>
            <person name="Chen X."/>
            <person name="Liu X."/>
            <person name="Zhao B."/>
            <person name="Zheng H."/>
            <person name="Hu Y."/>
            <person name="Lu G."/>
            <person name="Yang C."/>
            <person name="Chen J."/>
            <person name="Shan C."/>
            <person name="Zhang L."/>
            <person name="Zhou Y."/>
            <person name="Wang L."/>
            <person name="Guo W."/>
            <person name="Bai Y."/>
            <person name="Ruan J."/>
            <person name="Shangguan X."/>
            <person name="Mao Y."/>
            <person name="Jiang J."/>
            <person name="Zhu Y."/>
            <person name="Lei J."/>
            <person name="Kang H."/>
            <person name="Chen S."/>
            <person name="He X."/>
            <person name="Wang R."/>
            <person name="Wang Y."/>
            <person name="Chen J."/>
            <person name="Wang L."/>
            <person name="Yu S."/>
            <person name="Wang B."/>
            <person name="Wei J."/>
            <person name="Song S."/>
            <person name="Lu X."/>
            <person name="Gao Z."/>
            <person name="Gu W."/>
            <person name="Deng X."/>
            <person name="Ma D."/>
            <person name="Wang S."/>
            <person name="Liang W."/>
            <person name="Fang L."/>
            <person name="Cai C."/>
            <person name="Zhu X."/>
            <person name="Zhou B."/>
            <person name="Zhang Y."/>
            <person name="Chen Z."/>
            <person name="Xu S."/>
            <person name="Zhu R."/>
            <person name="Wang S."/>
            <person name="Zhang T."/>
            <person name="Zhao G."/>
        </authorList>
    </citation>
    <scope>NUCLEOTIDE SEQUENCE [LARGE SCALE GENOMIC DNA]</scope>
    <source>
        <strain evidence="3">cv. Xinhai21</strain>
        <tissue evidence="2">Leaf</tissue>
    </source>
</reference>
<feature type="compositionally biased region" description="Basic and acidic residues" evidence="1">
    <location>
        <begin position="318"/>
        <end position="328"/>
    </location>
</feature>
<feature type="compositionally biased region" description="Basic residues" evidence="1">
    <location>
        <begin position="99"/>
        <end position="112"/>
    </location>
</feature>
<protein>
    <submittedName>
        <fullName evidence="2">Uncharacterized protein</fullName>
    </submittedName>
</protein>
<sequence>MENHERARDKEHYVVIERQEGRGPILNETQGTGFFLGSATAEVQHPFLEFSQALQEELFQILRVRPFTTGHCIDCGGRTAAREARAPGARGPRTARPGRGGRRHARGGRHAGRPAGAGPARRRPAGARGRPPAAAAGGGSEGLRWGLATPKAAYPWRRLLTVGPCGLIGPGEPAHTGIPGRIKMTHILFGAKPTGARKDDLGGWTKRVVGWDAPNERELGIRVSGATRVKEGALLQEQGQSCIIVEALNCETKWCCRYSAPSTVSVTSVLCYDGMALQLRTGRLMEEPGKEGGAMHPPHHSGEKRNTRKPGPGRGRIPRREVHKERNVWEQQAWRGKPIGSAGKAGSKRLVHDSVPQREQENGRRKGGGGGERLTSGAREDQDKRKGGREEGDEAAGQKR</sequence>
<dbReference type="AlphaFoldDB" id="A0A2P5YAA2"/>